<name>A0AAT9JA68_9VIRU</name>
<organism evidence="2">
    <name type="scientific">Nitrosopumilaceae spindle-shaped virus</name>
    <dbReference type="NCBI Taxonomy" id="3065433"/>
    <lineage>
        <taxon>Viruses</taxon>
    </lineage>
</organism>
<keyword evidence="1" id="KW-1133">Transmembrane helix</keyword>
<sequence length="184" mass="20097">MVNLNEIAMFTIIFAYVTSFAFLGVQDSVGDLVGVDMKAFDVTTGGFTGETIKTEIQTMTDTFAGCYDNQTPPVLIGGFNNPTYPDEASCNTAQYNWEVGTGSSFSQMSAQTARMQLTMADEPSITNNPITSATTMIFQLFQIVTGTYAFNLLIFMGIPHIFVVGITAVYVILLAIYVFEKLHP</sequence>
<evidence type="ECO:0000256" key="1">
    <source>
        <dbReference type="SAM" id="Phobius"/>
    </source>
</evidence>
<keyword evidence="1" id="KW-0812">Transmembrane</keyword>
<reference evidence="2" key="1">
    <citation type="journal article" date="2024" name="Environ. Microbiol. Rep.">
        <title>Hiding in plain sight: The discovery of complete genomes of 11 hypothetical spindle-shaped viruses that putatively infect mesophilic ammonia-oxidizing archaea.</title>
        <authorList>
            <person name="Ni Y."/>
            <person name="Xu T."/>
            <person name="Yan S."/>
            <person name="Chen L."/>
            <person name="Wang Y."/>
        </authorList>
    </citation>
    <scope>NUCLEOTIDE SEQUENCE</scope>
    <source>
        <strain evidence="2">NMM1</strain>
    </source>
</reference>
<proteinExistence type="predicted"/>
<evidence type="ECO:0000313" key="2">
    <source>
        <dbReference type="EMBL" id="DBA52096.1"/>
    </source>
</evidence>
<feature type="transmembrane region" description="Helical" evidence="1">
    <location>
        <begin position="161"/>
        <end position="179"/>
    </location>
</feature>
<protein>
    <submittedName>
        <fullName evidence="2">ORF11</fullName>
    </submittedName>
</protein>
<reference evidence="2" key="2">
    <citation type="submission" date="2024-03" db="EMBL/GenBank/DDBJ databases">
        <authorList>
            <person name="Ni Y."/>
            <person name="Xu T."/>
            <person name="Yan S."/>
            <person name="Chen L."/>
            <person name="Wang Y."/>
        </authorList>
    </citation>
    <scope>NUCLEOTIDE SEQUENCE</scope>
    <source>
        <strain evidence="2">NMM1</strain>
    </source>
</reference>
<keyword evidence="1" id="KW-0472">Membrane</keyword>
<dbReference type="EMBL" id="BK067790">
    <property type="protein sequence ID" value="DBA52096.1"/>
    <property type="molecule type" value="Genomic_DNA"/>
</dbReference>
<feature type="transmembrane region" description="Helical" evidence="1">
    <location>
        <begin position="7"/>
        <end position="25"/>
    </location>
</feature>
<accession>A0AAT9JA68</accession>
<feature type="transmembrane region" description="Helical" evidence="1">
    <location>
        <begin position="136"/>
        <end position="154"/>
    </location>
</feature>